<protein>
    <recommendedName>
        <fullName evidence="3">Ig-like domain-containing protein</fullName>
    </recommendedName>
</protein>
<evidence type="ECO:0000313" key="1">
    <source>
        <dbReference type="EMBL" id="KAJ8376519.1"/>
    </source>
</evidence>
<name>A0A9Q1G6Q6_SYNKA</name>
<organism evidence="1 2">
    <name type="scientific">Synaphobranchus kaupii</name>
    <name type="common">Kaup's arrowtooth eel</name>
    <dbReference type="NCBI Taxonomy" id="118154"/>
    <lineage>
        <taxon>Eukaryota</taxon>
        <taxon>Metazoa</taxon>
        <taxon>Chordata</taxon>
        <taxon>Craniata</taxon>
        <taxon>Vertebrata</taxon>
        <taxon>Euteleostomi</taxon>
        <taxon>Actinopterygii</taxon>
        <taxon>Neopterygii</taxon>
        <taxon>Teleostei</taxon>
        <taxon>Anguilliformes</taxon>
        <taxon>Synaphobranchidae</taxon>
        <taxon>Synaphobranchus</taxon>
    </lineage>
</organism>
<reference evidence="1" key="1">
    <citation type="journal article" date="2023" name="Science">
        <title>Genome structures resolve the early diversification of teleost fishes.</title>
        <authorList>
            <person name="Parey E."/>
            <person name="Louis A."/>
            <person name="Montfort J."/>
            <person name="Bouchez O."/>
            <person name="Roques C."/>
            <person name="Iampietro C."/>
            <person name="Lluch J."/>
            <person name="Castinel A."/>
            <person name="Donnadieu C."/>
            <person name="Desvignes T."/>
            <person name="Floi Bucao C."/>
            <person name="Jouanno E."/>
            <person name="Wen M."/>
            <person name="Mejri S."/>
            <person name="Dirks R."/>
            <person name="Jansen H."/>
            <person name="Henkel C."/>
            <person name="Chen W.J."/>
            <person name="Zahm M."/>
            <person name="Cabau C."/>
            <person name="Klopp C."/>
            <person name="Thompson A.W."/>
            <person name="Robinson-Rechavi M."/>
            <person name="Braasch I."/>
            <person name="Lecointre G."/>
            <person name="Bobe J."/>
            <person name="Postlethwait J.H."/>
            <person name="Berthelot C."/>
            <person name="Roest Crollius H."/>
            <person name="Guiguen Y."/>
        </authorList>
    </citation>
    <scope>NUCLEOTIDE SEQUENCE</scope>
    <source>
        <strain evidence="1">WJC10195</strain>
    </source>
</reference>
<gene>
    <name evidence="1" type="ORF">SKAU_G00070990</name>
</gene>
<evidence type="ECO:0000313" key="2">
    <source>
        <dbReference type="Proteomes" id="UP001152622"/>
    </source>
</evidence>
<proteinExistence type="predicted"/>
<accession>A0A9Q1G6Q6</accession>
<dbReference type="OrthoDB" id="8850871at2759"/>
<dbReference type="AlphaFoldDB" id="A0A9Q1G6Q6"/>
<dbReference type="Proteomes" id="UP001152622">
    <property type="component" value="Chromosome 2"/>
</dbReference>
<evidence type="ECO:0008006" key="3">
    <source>
        <dbReference type="Google" id="ProtNLM"/>
    </source>
</evidence>
<keyword evidence="2" id="KW-1185">Reference proteome</keyword>
<dbReference type="EMBL" id="JAINUF010000002">
    <property type="protein sequence ID" value="KAJ8376519.1"/>
    <property type="molecule type" value="Genomic_DNA"/>
</dbReference>
<comment type="caution">
    <text evidence="1">The sequence shown here is derived from an EMBL/GenBank/DDBJ whole genome shotgun (WGS) entry which is preliminary data.</text>
</comment>
<sequence>MLWEPISLFNEISVTCKYKREGWDYIRSERSNPKKILVVGWAWLPKLSCLWIVVIVTFGVCGARVVSSDKPWINVNSSDIMEGDWVKVLCGVPIDYTGGFCRLYRDETKIPLKTLQTNSYTCEFLVSAHELLAGRRAGTRTTVRCDYKLQNYVSVSSDNKVVVVWGTAEKPVLTMSPQVLMLDSRVHVNCEAPQHKASQCTGYRDTIQVDWIPCNHQMKAEKLMEWASISLFNEISVSCDYQREGWDYIQSEKSDPKKILVVDPARLQISKDHTNGTFICEVPARVQDFVILHTGSKTLSLEMGGKLTLEAINNSTGPFNQTCRSV</sequence>